<evidence type="ECO:0000313" key="7">
    <source>
        <dbReference type="Proteomes" id="UP001307168"/>
    </source>
</evidence>
<dbReference type="PANTHER" id="PTHR22550:SF5">
    <property type="entry name" value="LEUCINE ZIPPER PROTEIN 4"/>
    <property type="match status" value="1"/>
</dbReference>
<gene>
    <name evidence="6" type="ORF">P4706_06605</name>
</gene>
<keyword evidence="5" id="KW-0812">Transmembrane</keyword>
<feature type="transmembrane region" description="Helical" evidence="5">
    <location>
        <begin position="295"/>
        <end position="316"/>
    </location>
</feature>
<dbReference type="Pfam" id="PF03323">
    <property type="entry name" value="GerA"/>
    <property type="match status" value="1"/>
</dbReference>
<proteinExistence type="inferred from homology"/>
<dbReference type="EMBL" id="JARNBH010000006">
    <property type="protein sequence ID" value="MEC0272742.1"/>
    <property type="molecule type" value="Genomic_DNA"/>
</dbReference>
<evidence type="ECO:0000256" key="5">
    <source>
        <dbReference type="SAM" id="Phobius"/>
    </source>
</evidence>
<evidence type="ECO:0000256" key="3">
    <source>
        <dbReference type="ARBA" id="ARBA00023136"/>
    </source>
</evidence>
<reference evidence="6 7" key="1">
    <citation type="submission" date="2023-03" db="EMBL/GenBank/DDBJ databases">
        <title>Bacillus Genome Sequencing.</title>
        <authorList>
            <person name="Dunlap C."/>
        </authorList>
    </citation>
    <scope>NUCLEOTIDE SEQUENCE [LARGE SCALE GENOMIC DNA]</scope>
    <source>
        <strain evidence="6 7">B-41290</strain>
    </source>
</reference>
<evidence type="ECO:0000313" key="6">
    <source>
        <dbReference type="EMBL" id="MEC0272742.1"/>
    </source>
</evidence>
<sequence>MFAISLLALDLSRIKRFAHGYADMEVAIVVKMDLLMKAFQGNDDIVRKELLLNEKSINLFYMNSLTEQKTLEEWVIRPLQLHHGEEWKGLQNVYISGESIDSVSDAVQAVLEGFTLITDGEELIKLKTYSVSQRSIESSAIESSIMGPQDSFNESLQTNLSLLKRKVKNISLKTIIGNIGEETQTQYAVLYMDNKVSRDNLNFLLRALDQMNIQGITSASVLQQMIEEMPWSPFPQLLNTVRVDTSMSSLLEGKIVLLLDGAPQALIGPITFMELVNSADDEYNRSLTATLIRHLSLFGFFMTIFITSSYVSFLTFHPEMLPPQLFSLIATSREKVPFSPMLEVLILEIIIEILREAAARMSIKVGQTIGVVGGIVIGTAAVEAGLFSNIIIILVAVSTLLSFLPTNVLLRNGFQVIKYAFILLAGMLGLFGQMIGFAYLLSHLVKLKSLGSPLLSTGFNRGRGYSNKGVLRVPERGLIKNSSRTNR</sequence>
<organism evidence="6 7">
    <name type="scientific">Peribacillus castrilensis</name>
    <dbReference type="NCBI Taxonomy" id="2897690"/>
    <lineage>
        <taxon>Bacteria</taxon>
        <taxon>Bacillati</taxon>
        <taxon>Bacillota</taxon>
        <taxon>Bacilli</taxon>
        <taxon>Bacillales</taxon>
        <taxon>Bacillaceae</taxon>
        <taxon>Peribacillus</taxon>
    </lineage>
</organism>
<evidence type="ECO:0000256" key="2">
    <source>
        <dbReference type="ARBA" id="ARBA00005278"/>
    </source>
</evidence>
<protein>
    <submittedName>
        <fullName evidence="6">Spore germination protein</fullName>
    </submittedName>
</protein>
<evidence type="ECO:0000256" key="1">
    <source>
        <dbReference type="ARBA" id="ARBA00004141"/>
    </source>
</evidence>
<name>A0AAW9NBV1_9BACI</name>
<dbReference type="AlphaFoldDB" id="A0AAW9NBV1"/>
<dbReference type="PANTHER" id="PTHR22550">
    <property type="entry name" value="SPORE GERMINATION PROTEIN"/>
    <property type="match status" value="1"/>
</dbReference>
<keyword evidence="3 4" id="KW-0472">Membrane</keyword>
<keyword evidence="5" id="KW-1133">Transmembrane helix</keyword>
<dbReference type="PIRSF" id="PIRSF005690">
    <property type="entry name" value="GerBA"/>
    <property type="match status" value="1"/>
</dbReference>
<feature type="transmembrane region" description="Helical" evidence="5">
    <location>
        <begin position="416"/>
        <end position="441"/>
    </location>
</feature>
<dbReference type="InterPro" id="IPR050768">
    <property type="entry name" value="UPF0353/GerABKA_families"/>
</dbReference>
<dbReference type="Proteomes" id="UP001307168">
    <property type="component" value="Unassembled WGS sequence"/>
</dbReference>
<comment type="subcellular location">
    <subcellularLocation>
        <location evidence="4">Cell membrane</location>
    </subcellularLocation>
    <subcellularLocation>
        <location evidence="1">Membrane</location>
        <topology evidence="1">Multi-pass membrane protein</topology>
    </subcellularLocation>
</comment>
<dbReference type="RefSeq" id="WP_134783499.1">
    <property type="nucleotide sequence ID" value="NZ_JARNBH010000006.1"/>
</dbReference>
<comment type="similarity">
    <text evidence="2 4">Belongs to the GerABKA family.</text>
</comment>
<dbReference type="InterPro" id="IPR004995">
    <property type="entry name" value="Spore_Ger"/>
</dbReference>
<comment type="caution">
    <text evidence="6">The sequence shown here is derived from an EMBL/GenBank/DDBJ whole genome shotgun (WGS) entry which is preliminary data.</text>
</comment>
<dbReference type="GO" id="GO:0009847">
    <property type="term" value="P:spore germination"/>
    <property type="evidence" value="ECO:0007669"/>
    <property type="project" value="UniProtKB-UniRule"/>
</dbReference>
<feature type="transmembrane region" description="Helical" evidence="5">
    <location>
        <begin position="375"/>
        <end position="404"/>
    </location>
</feature>
<keyword evidence="7" id="KW-1185">Reference proteome</keyword>
<dbReference type="GO" id="GO:0005886">
    <property type="term" value="C:plasma membrane"/>
    <property type="evidence" value="ECO:0007669"/>
    <property type="project" value="UniProtKB-SubCell"/>
</dbReference>
<accession>A0AAW9NBV1</accession>
<evidence type="ECO:0000256" key="4">
    <source>
        <dbReference type="PIRNR" id="PIRNR005690"/>
    </source>
</evidence>